<accession>A0A3B7MKA9</accession>
<evidence type="ECO:0000313" key="3">
    <source>
        <dbReference type="Proteomes" id="UP000263900"/>
    </source>
</evidence>
<dbReference type="Pfam" id="PF02901">
    <property type="entry name" value="PFL-like"/>
    <property type="match status" value="1"/>
</dbReference>
<dbReference type="InterPro" id="IPR004184">
    <property type="entry name" value="PFL_dom"/>
</dbReference>
<dbReference type="Gene3D" id="3.20.70.20">
    <property type="match status" value="1"/>
</dbReference>
<keyword evidence="3" id="KW-1185">Reference proteome</keyword>
<dbReference type="PROSITE" id="PS51554">
    <property type="entry name" value="PFL"/>
    <property type="match status" value="1"/>
</dbReference>
<dbReference type="Proteomes" id="UP000263900">
    <property type="component" value="Chromosome"/>
</dbReference>
<dbReference type="PANTHER" id="PTHR43641:SF2">
    <property type="entry name" value="DEHYDRATASE YBIW-RELATED"/>
    <property type="match status" value="1"/>
</dbReference>
<dbReference type="SUPFAM" id="SSF51998">
    <property type="entry name" value="PFL-like glycyl radical enzymes"/>
    <property type="match status" value="1"/>
</dbReference>
<organism evidence="2 3">
    <name type="scientific">Paraflavitalea soli</name>
    <dbReference type="NCBI Taxonomy" id="2315862"/>
    <lineage>
        <taxon>Bacteria</taxon>
        <taxon>Pseudomonadati</taxon>
        <taxon>Bacteroidota</taxon>
        <taxon>Chitinophagia</taxon>
        <taxon>Chitinophagales</taxon>
        <taxon>Chitinophagaceae</taxon>
        <taxon>Paraflavitalea</taxon>
    </lineage>
</organism>
<gene>
    <name evidence="2" type="ORF">D3H65_05520</name>
</gene>
<dbReference type="AlphaFoldDB" id="A0A3B7MKA9"/>
<dbReference type="InterPro" id="IPR051215">
    <property type="entry name" value="GRE"/>
</dbReference>
<dbReference type="RefSeq" id="WP_119049304.1">
    <property type="nucleotide sequence ID" value="NZ_CP032157.1"/>
</dbReference>
<dbReference type="GO" id="GO:0005829">
    <property type="term" value="C:cytosol"/>
    <property type="evidence" value="ECO:0007669"/>
    <property type="project" value="TreeGrafter"/>
</dbReference>
<sequence>MQYNILSFWQQQENLPSGHPDKLGPRTNRLLQYLFEQWRNKPAWPDWGQMGHLFDRYTGTELDHIRQQPVAIRKGLAIKHMLTELSDNTVAVKKGLMQVHPDELIIGSLPPYSVGQGKELMRYLTEEEALYYEIRYLNEWSPFGHIVPDHQRILDHGIDHIIAECRQKIEETGDAKKQAFHTSVILALEGVLNYAANYASLAKSKARLFLDDTDRHTQFIAIAQRLEQVPRMAPRNFAEAVQCIYLVHCALHYSGEIVPLGRLDQLLYPFYKNDRANGVLTEEQAREILECLWIKLDEKTILNARHLEDRFTSSDGALLGTGSASNFDQGALANQWMQQVTIGGVIADNEPEAKDATNDLTYLCLETARRLPFNSPTLDLRVHSKTPAKVLDLAAAALLSGGAHPVLLNDDKIIPALQFKTGGTVELKSARNYACDGCYETLFAGETEFSFGFVAALDVLEKALNSGAGFSMSGSVYLRGMKGSWRTPPAAGITSYTQFQEILRSHILMGCHKFLHGILVQYGIKEEVSPSPLLSAIIGGCIASGRDLAGGGARYHLFSPLMTGISTATDSLYIIKYLVFEQQQFSLQELVACLRSNWGNNPLVTGLQLSKERITQIRALCLQQPKFGYGHEAVDALSWELIDTFYQCMEEARQAPIHQPQWEALKARYDIPGRPFEILFAPGVGTFEQYVFGGSFAGATPDGRLAFSPIASDLSPAPVPADQPAYTITGPAGSDQQVEPVRTGILAEALKSYTHHAINYLSDGAPSDFNIPENFPQQKLVEVLQSFAQGQGSNVMTITTANPKTMYLAALSPEQYELLRVRMGGWTEFFITLFPDHKAQHQRRPIFLPH</sequence>
<dbReference type="GO" id="GO:0003824">
    <property type="term" value="F:catalytic activity"/>
    <property type="evidence" value="ECO:0007669"/>
    <property type="project" value="InterPro"/>
</dbReference>
<dbReference type="KEGG" id="pseg:D3H65_05520"/>
<protein>
    <recommendedName>
        <fullName evidence="1">PFL domain-containing protein</fullName>
    </recommendedName>
</protein>
<dbReference type="EMBL" id="CP032157">
    <property type="protein sequence ID" value="AXY73466.1"/>
    <property type="molecule type" value="Genomic_DNA"/>
</dbReference>
<reference evidence="2 3" key="1">
    <citation type="submission" date="2018-09" db="EMBL/GenBank/DDBJ databases">
        <title>Genome sequencing of strain 6GH32-13.</title>
        <authorList>
            <person name="Weon H.-Y."/>
            <person name="Heo J."/>
            <person name="Kwon S.-W."/>
        </authorList>
    </citation>
    <scope>NUCLEOTIDE SEQUENCE [LARGE SCALE GENOMIC DNA]</scope>
    <source>
        <strain evidence="2 3">5GH32-13</strain>
    </source>
</reference>
<name>A0A3B7MKA9_9BACT</name>
<proteinExistence type="predicted"/>
<dbReference type="PANTHER" id="PTHR43641">
    <property type="entry name" value="FORMATE ACETYLTRANSFERASE 3-RELATED"/>
    <property type="match status" value="1"/>
</dbReference>
<evidence type="ECO:0000313" key="2">
    <source>
        <dbReference type="EMBL" id="AXY73466.1"/>
    </source>
</evidence>
<feature type="domain" description="PFL" evidence="1">
    <location>
        <begin position="25"/>
        <end position="705"/>
    </location>
</feature>
<evidence type="ECO:0000259" key="1">
    <source>
        <dbReference type="PROSITE" id="PS51554"/>
    </source>
</evidence>
<dbReference type="OrthoDB" id="3251355at2"/>